<evidence type="ECO:0000313" key="2">
    <source>
        <dbReference type="EMBL" id="SVC92907.1"/>
    </source>
</evidence>
<dbReference type="AlphaFoldDB" id="A0A382R6X7"/>
<evidence type="ECO:0000259" key="1">
    <source>
        <dbReference type="PROSITE" id="PS51194"/>
    </source>
</evidence>
<accession>A0A382R6X7</accession>
<dbReference type="SUPFAM" id="SSF52540">
    <property type="entry name" value="P-loop containing nucleoside triphosphate hydrolases"/>
    <property type="match status" value="1"/>
</dbReference>
<feature type="non-terminal residue" evidence="2">
    <location>
        <position position="1"/>
    </location>
</feature>
<organism evidence="2">
    <name type="scientific">marine metagenome</name>
    <dbReference type="NCBI Taxonomy" id="408172"/>
    <lineage>
        <taxon>unclassified sequences</taxon>
        <taxon>metagenomes</taxon>
        <taxon>ecological metagenomes</taxon>
    </lineage>
</organism>
<dbReference type="Pfam" id="PF00271">
    <property type="entry name" value="Helicase_C"/>
    <property type="match status" value="1"/>
</dbReference>
<feature type="non-terminal residue" evidence="2">
    <location>
        <position position="324"/>
    </location>
</feature>
<name>A0A382R6X7_9ZZZZ</name>
<dbReference type="Gene3D" id="3.40.50.300">
    <property type="entry name" value="P-loop containing nucleotide triphosphate hydrolases"/>
    <property type="match status" value="1"/>
</dbReference>
<dbReference type="EMBL" id="UINC01119232">
    <property type="protein sequence ID" value="SVC92907.1"/>
    <property type="molecule type" value="Genomic_DNA"/>
</dbReference>
<dbReference type="InterPro" id="IPR027417">
    <property type="entry name" value="P-loop_NTPase"/>
</dbReference>
<dbReference type="PROSITE" id="PS51194">
    <property type="entry name" value="HELICASE_CTER"/>
    <property type="match status" value="1"/>
</dbReference>
<dbReference type="InterPro" id="IPR001650">
    <property type="entry name" value="Helicase_C-like"/>
</dbReference>
<gene>
    <name evidence="2" type="ORF">METZ01_LOCUS345761</name>
</gene>
<proteinExistence type="predicted"/>
<protein>
    <recommendedName>
        <fullName evidence="1">Helicase C-terminal domain-containing protein</fullName>
    </recommendedName>
</protein>
<feature type="domain" description="Helicase C-terminal" evidence="1">
    <location>
        <begin position="1"/>
        <end position="115"/>
    </location>
</feature>
<sequence length="324" mass="35670">NRIFKHDSASAYTDPNRHSFPNPKPIVYDVVVATPTLEVGVDMDGVTDVVTHKAIRNVSSYRQKGGRAGREPLSDVTVSTLISRRPGDFLHYRSPYRLIHKELVEPVPLAIENRAVKRAHAYMAVFDWLTMEECDIDVVAPSDSASGDPLSARIERAVSLMQDRITSLRRHIKDSSELRPDEVNRAIGMVEAHLRLFLEEVNTDFGTITVAEWAFKKHLESGDIGPVDAGGAPSGRAERRVSSAMKSINDNYDILKHEAGLILPSSVIELIDIITRLLDAASEALFSEASEKLQRAIADWGDVVDEDYSIEIDIVSGSLGSLGG</sequence>
<reference evidence="2" key="1">
    <citation type="submission" date="2018-05" db="EMBL/GenBank/DDBJ databases">
        <authorList>
            <person name="Lanie J.A."/>
            <person name="Ng W.-L."/>
            <person name="Kazmierczak K.M."/>
            <person name="Andrzejewski T.M."/>
            <person name="Davidsen T.M."/>
            <person name="Wayne K.J."/>
            <person name="Tettelin H."/>
            <person name="Glass J.I."/>
            <person name="Rusch D."/>
            <person name="Podicherti R."/>
            <person name="Tsui H.-C.T."/>
            <person name="Winkler M.E."/>
        </authorList>
    </citation>
    <scope>NUCLEOTIDE SEQUENCE</scope>
</reference>